<keyword evidence="2" id="KW-0805">Transcription regulation</keyword>
<feature type="domain" description="NOT2/NOT3/NOT5 C-terminal" evidence="5">
    <location>
        <begin position="290"/>
        <end position="415"/>
    </location>
</feature>
<dbReference type="GO" id="GO:0006355">
    <property type="term" value="P:regulation of DNA-templated transcription"/>
    <property type="evidence" value="ECO:0007669"/>
    <property type="project" value="InterPro"/>
</dbReference>
<comment type="similarity">
    <text evidence="1">Belongs to the CNOT2/3/5 family.</text>
</comment>
<dbReference type="PANTHER" id="PTHR23326">
    <property type="entry name" value="CCR4 NOT-RELATED"/>
    <property type="match status" value="1"/>
</dbReference>
<keyword evidence="3" id="KW-0804">Transcription</keyword>
<dbReference type="InterPro" id="IPR040168">
    <property type="entry name" value="Not2/3/5"/>
</dbReference>
<evidence type="ECO:0000256" key="2">
    <source>
        <dbReference type="ARBA" id="ARBA00023015"/>
    </source>
</evidence>
<dbReference type="EMBL" id="CAEY01000425">
    <property type="status" value="NOT_ANNOTATED_CDS"/>
    <property type="molecule type" value="Genomic_DNA"/>
</dbReference>
<organism evidence="6 7">
    <name type="scientific">Tetranychus urticae</name>
    <name type="common">Two-spotted spider mite</name>
    <dbReference type="NCBI Taxonomy" id="32264"/>
    <lineage>
        <taxon>Eukaryota</taxon>
        <taxon>Metazoa</taxon>
        <taxon>Ecdysozoa</taxon>
        <taxon>Arthropoda</taxon>
        <taxon>Chelicerata</taxon>
        <taxon>Arachnida</taxon>
        <taxon>Acari</taxon>
        <taxon>Acariformes</taxon>
        <taxon>Trombidiformes</taxon>
        <taxon>Prostigmata</taxon>
        <taxon>Eleutherengona</taxon>
        <taxon>Raphignathae</taxon>
        <taxon>Tetranychoidea</taxon>
        <taxon>Tetranychidae</taxon>
        <taxon>Tetranychus</taxon>
    </lineage>
</organism>
<evidence type="ECO:0000259" key="5">
    <source>
        <dbReference type="Pfam" id="PF04153"/>
    </source>
</evidence>
<feature type="region of interest" description="Disordered" evidence="4">
    <location>
        <begin position="196"/>
        <end position="226"/>
    </location>
</feature>
<dbReference type="OrthoDB" id="25391at2759"/>
<dbReference type="Pfam" id="PF04153">
    <property type="entry name" value="NOT2_3_5_C"/>
    <property type="match status" value="1"/>
</dbReference>
<dbReference type="Proteomes" id="UP000015104">
    <property type="component" value="Unassembled WGS sequence"/>
</dbReference>
<evidence type="ECO:0000313" key="6">
    <source>
        <dbReference type="EnsemblMetazoa" id="tetur19g03100.1"/>
    </source>
</evidence>
<gene>
    <name evidence="6" type="primary">107366858</name>
</gene>
<dbReference type="FunFam" id="2.30.30.1020:FF:000005">
    <property type="entry name" value="Regena, isoform C"/>
    <property type="match status" value="1"/>
</dbReference>
<keyword evidence="7" id="KW-1185">Reference proteome</keyword>
<dbReference type="InterPro" id="IPR007282">
    <property type="entry name" value="NOT2/3/5_C"/>
</dbReference>
<feature type="region of interest" description="Disordered" evidence="4">
    <location>
        <begin position="105"/>
        <end position="179"/>
    </location>
</feature>
<name>T1KSG9_TETUR</name>
<feature type="compositionally biased region" description="Gly residues" evidence="4">
    <location>
        <begin position="196"/>
        <end position="212"/>
    </location>
</feature>
<sequence>MTPPTQQQSPNSFLASLSARLLQNRNMGGQQHYPLPNRSGPLSDLFDAATVHNNNLLANFRAANTSHSNFGIPTVSESGRGPPSALDLSEFPSLSGGSVSGSLFNSNSGAPGSSRPPYVGMVKDNVPTSSSSGEFTILSEDFPALPGSTTNVHSNSGGSGGHDNVNPNQNSSSGFSGLLSSSSSVVGNNSVSSGIGTGIGRDGNSGSGGGAITGNSGVISSSKSLKRGIQTTKEGRVTNIPPGMVTDQFGMVGLLTFIRAAESDPNLVSLALGIDLGTLKLDLNSAENLYSTFCGPWSDQPLKPHEMDYPVPHEYLINSQIREKLLPIKLSRYGDDTLFFLFYMFPNDLIQIAAASELYSRDWRYHKDEKVWITRAPGMPPIEKSQNYERGTYYFFDASSWRRVAKEFHLDYDRLENRPVASPYSHVANLVGQQTTPTGSLVSL</sequence>
<dbReference type="STRING" id="32264.T1KSG9"/>
<protein>
    <recommendedName>
        <fullName evidence="5">NOT2/NOT3/NOT5 C-terminal domain-containing protein</fullName>
    </recommendedName>
</protein>
<evidence type="ECO:0000256" key="4">
    <source>
        <dbReference type="SAM" id="MobiDB-lite"/>
    </source>
</evidence>
<dbReference type="EnsemblMetazoa" id="tetur19g03100.1">
    <property type="protein sequence ID" value="tetur19g03100.1"/>
    <property type="gene ID" value="tetur19g03100"/>
</dbReference>
<dbReference type="Gene3D" id="2.30.30.1020">
    <property type="entry name" value="CCR4-NOT complex subunit 2/3/5, C-terminal domain"/>
    <property type="match status" value="1"/>
</dbReference>
<feature type="region of interest" description="Disordered" evidence="4">
    <location>
        <begin position="73"/>
        <end position="92"/>
    </location>
</feature>
<dbReference type="HOGENOM" id="CLU_033275_0_0_1"/>
<proteinExistence type="inferred from homology"/>
<dbReference type="AlphaFoldDB" id="T1KSG9"/>
<evidence type="ECO:0000256" key="3">
    <source>
        <dbReference type="ARBA" id="ARBA00023163"/>
    </source>
</evidence>
<evidence type="ECO:0000313" key="7">
    <source>
        <dbReference type="Proteomes" id="UP000015104"/>
    </source>
</evidence>
<dbReference type="eggNOG" id="KOG2151">
    <property type="taxonomic scope" value="Eukaryota"/>
</dbReference>
<reference evidence="7" key="1">
    <citation type="submission" date="2011-08" db="EMBL/GenBank/DDBJ databases">
        <authorList>
            <person name="Rombauts S."/>
        </authorList>
    </citation>
    <scope>NUCLEOTIDE SEQUENCE</scope>
    <source>
        <strain evidence="7">London</strain>
    </source>
</reference>
<dbReference type="GO" id="GO:0030015">
    <property type="term" value="C:CCR4-NOT core complex"/>
    <property type="evidence" value="ECO:0007669"/>
    <property type="project" value="InterPro"/>
</dbReference>
<reference evidence="6" key="2">
    <citation type="submission" date="2015-06" db="UniProtKB">
        <authorList>
            <consortium name="EnsemblMetazoa"/>
        </authorList>
    </citation>
    <scope>IDENTIFICATION</scope>
</reference>
<evidence type="ECO:0000256" key="1">
    <source>
        <dbReference type="ARBA" id="ARBA00007682"/>
    </source>
</evidence>
<dbReference type="GO" id="GO:2000036">
    <property type="term" value="P:regulation of stem cell population maintenance"/>
    <property type="evidence" value="ECO:0007669"/>
    <property type="project" value="UniProtKB-ARBA"/>
</dbReference>
<accession>T1KSG9</accession>
<feature type="compositionally biased region" description="Low complexity" evidence="4">
    <location>
        <begin position="147"/>
        <end position="179"/>
    </location>
</feature>
<dbReference type="InterPro" id="IPR038635">
    <property type="entry name" value="CCR4-NOT_su2/3/5_C_sf"/>
</dbReference>